<comment type="caution">
    <text evidence="7">The sequence shown here is derived from an EMBL/GenBank/DDBJ whole genome shotgun (WGS) entry which is preliminary data.</text>
</comment>
<reference evidence="7" key="2">
    <citation type="journal article" date="2022" name="Hortic Res">
        <title>The genome of Dioscorea zingiberensis sheds light on the biosynthesis, origin and evolution of the medicinally important diosgenin saponins.</title>
        <authorList>
            <person name="Li Y."/>
            <person name="Tan C."/>
            <person name="Li Z."/>
            <person name="Guo J."/>
            <person name="Li S."/>
            <person name="Chen X."/>
            <person name="Wang C."/>
            <person name="Dai X."/>
            <person name="Yang H."/>
            <person name="Song W."/>
            <person name="Hou L."/>
            <person name="Xu J."/>
            <person name="Tong Z."/>
            <person name="Xu A."/>
            <person name="Yuan X."/>
            <person name="Wang W."/>
            <person name="Yang Q."/>
            <person name="Chen L."/>
            <person name="Sun Z."/>
            <person name="Wang K."/>
            <person name="Pan B."/>
            <person name="Chen J."/>
            <person name="Bao Y."/>
            <person name="Liu F."/>
            <person name="Qi X."/>
            <person name="Gang D.R."/>
            <person name="Wen J."/>
            <person name="Li J."/>
        </authorList>
    </citation>
    <scope>NUCLEOTIDE SEQUENCE</scope>
    <source>
        <strain evidence="7">Dzin_1.0</strain>
    </source>
</reference>
<evidence type="ECO:0000256" key="6">
    <source>
        <dbReference type="SAM" id="Phobius"/>
    </source>
</evidence>
<dbReference type="OrthoDB" id="8904098at2759"/>
<feature type="transmembrane region" description="Helical" evidence="6">
    <location>
        <begin position="87"/>
        <end position="109"/>
    </location>
</feature>
<accession>A0A9D5HIA9</accession>
<dbReference type="Pfam" id="PF00854">
    <property type="entry name" value="PTR2"/>
    <property type="match status" value="1"/>
</dbReference>
<feature type="transmembrane region" description="Helical" evidence="6">
    <location>
        <begin position="130"/>
        <end position="150"/>
    </location>
</feature>
<name>A0A9D5HIA9_9LILI</name>
<dbReference type="GO" id="GO:0022857">
    <property type="term" value="F:transmembrane transporter activity"/>
    <property type="evidence" value="ECO:0007669"/>
    <property type="project" value="InterPro"/>
</dbReference>
<organism evidence="7 8">
    <name type="scientific">Dioscorea zingiberensis</name>
    <dbReference type="NCBI Taxonomy" id="325984"/>
    <lineage>
        <taxon>Eukaryota</taxon>
        <taxon>Viridiplantae</taxon>
        <taxon>Streptophyta</taxon>
        <taxon>Embryophyta</taxon>
        <taxon>Tracheophyta</taxon>
        <taxon>Spermatophyta</taxon>
        <taxon>Magnoliopsida</taxon>
        <taxon>Liliopsida</taxon>
        <taxon>Dioscoreales</taxon>
        <taxon>Dioscoreaceae</taxon>
        <taxon>Dioscorea</taxon>
    </lineage>
</organism>
<dbReference type="GO" id="GO:0016020">
    <property type="term" value="C:membrane"/>
    <property type="evidence" value="ECO:0007669"/>
    <property type="project" value="UniProtKB-SubCell"/>
</dbReference>
<evidence type="ECO:0000256" key="2">
    <source>
        <dbReference type="ARBA" id="ARBA00005982"/>
    </source>
</evidence>
<keyword evidence="4 6" id="KW-1133">Transmembrane helix</keyword>
<dbReference type="PANTHER" id="PTHR11654">
    <property type="entry name" value="OLIGOPEPTIDE TRANSPORTER-RELATED"/>
    <property type="match status" value="1"/>
</dbReference>
<dbReference type="SUPFAM" id="SSF103473">
    <property type="entry name" value="MFS general substrate transporter"/>
    <property type="match status" value="1"/>
</dbReference>
<evidence type="ECO:0000256" key="1">
    <source>
        <dbReference type="ARBA" id="ARBA00004141"/>
    </source>
</evidence>
<evidence type="ECO:0000256" key="3">
    <source>
        <dbReference type="ARBA" id="ARBA00022692"/>
    </source>
</evidence>
<dbReference type="Gene3D" id="1.20.1250.20">
    <property type="entry name" value="MFS general substrate transporter like domains"/>
    <property type="match status" value="2"/>
</dbReference>
<keyword evidence="3 6" id="KW-0812">Transmembrane</keyword>
<evidence type="ECO:0000313" key="8">
    <source>
        <dbReference type="Proteomes" id="UP001085076"/>
    </source>
</evidence>
<comment type="similarity">
    <text evidence="2">Belongs to the major facilitator superfamily. Proton-dependent oligopeptide transporter (POT/PTR) (TC 2.A.17) family.</text>
</comment>
<keyword evidence="5 6" id="KW-0472">Membrane</keyword>
<sequence>MAIHGLVDWKDNPINKQKHGGVKAAGFIYFLVVMLNMAYVPNILTLVTYLHDTMHTGVASSSTIVTNFIGVTCAFALLGAFLSDSYITRFTTILIFGPFEFLMIILVIYDRLFVPFARKITGYSSGIMSLQRIGIGFFFMPISTCIAALIEMKRKHIVEENGDPISVFWLSVQFFILGINDVTNFVGLLEFCNGEVSRGMKSIGTAIFWCVIGLPSLIGSFLVGIVNTVSRNGDEEGTRWLEGNTLNESQLDKFYWLLSVIGFIAFLNYLFWARKYVYRHNPRISVS</sequence>
<protein>
    <submittedName>
        <fullName evidence="7">Uncharacterized protein</fullName>
    </submittedName>
</protein>
<reference evidence="7" key="1">
    <citation type="submission" date="2021-03" db="EMBL/GenBank/DDBJ databases">
        <authorList>
            <person name="Li Z."/>
            <person name="Yang C."/>
        </authorList>
    </citation>
    <scope>NUCLEOTIDE SEQUENCE</scope>
    <source>
        <strain evidence="7">Dzin_1.0</strain>
        <tissue evidence="7">Leaf</tissue>
    </source>
</reference>
<feature type="transmembrane region" description="Helical" evidence="6">
    <location>
        <begin position="170"/>
        <end position="191"/>
    </location>
</feature>
<dbReference type="EMBL" id="JAGGNH010000003">
    <property type="protein sequence ID" value="KAJ0977177.1"/>
    <property type="molecule type" value="Genomic_DNA"/>
</dbReference>
<dbReference type="InterPro" id="IPR000109">
    <property type="entry name" value="POT_fam"/>
</dbReference>
<dbReference type="AlphaFoldDB" id="A0A9D5HIA9"/>
<gene>
    <name evidence="7" type="ORF">J5N97_012651</name>
</gene>
<feature type="transmembrane region" description="Helical" evidence="6">
    <location>
        <begin position="203"/>
        <end position="226"/>
    </location>
</feature>
<comment type="subcellular location">
    <subcellularLocation>
        <location evidence="1">Membrane</location>
        <topology evidence="1">Multi-pass membrane protein</topology>
    </subcellularLocation>
</comment>
<feature type="transmembrane region" description="Helical" evidence="6">
    <location>
        <begin position="27"/>
        <end position="50"/>
    </location>
</feature>
<feature type="transmembrane region" description="Helical" evidence="6">
    <location>
        <begin position="254"/>
        <end position="273"/>
    </location>
</feature>
<feature type="transmembrane region" description="Helical" evidence="6">
    <location>
        <begin position="62"/>
        <end position="81"/>
    </location>
</feature>
<evidence type="ECO:0000313" key="7">
    <source>
        <dbReference type="EMBL" id="KAJ0977177.1"/>
    </source>
</evidence>
<keyword evidence="8" id="KW-1185">Reference proteome</keyword>
<dbReference type="InterPro" id="IPR036259">
    <property type="entry name" value="MFS_trans_sf"/>
</dbReference>
<evidence type="ECO:0000256" key="4">
    <source>
        <dbReference type="ARBA" id="ARBA00022989"/>
    </source>
</evidence>
<dbReference type="Proteomes" id="UP001085076">
    <property type="component" value="Miscellaneous, Linkage group lg03"/>
</dbReference>
<evidence type="ECO:0000256" key="5">
    <source>
        <dbReference type="ARBA" id="ARBA00023136"/>
    </source>
</evidence>
<proteinExistence type="inferred from homology"/>